<feature type="region of interest" description="Disordered" evidence="1">
    <location>
        <begin position="958"/>
        <end position="1017"/>
    </location>
</feature>
<keyword evidence="2" id="KW-1133">Transmembrane helix</keyword>
<organism evidence="3 4">
    <name type="scientific">Blattamonas nauphoetae</name>
    <dbReference type="NCBI Taxonomy" id="2049346"/>
    <lineage>
        <taxon>Eukaryota</taxon>
        <taxon>Metamonada</taxon>
        <taxon>Preaxostyla</taxon>
        <taxon>Oxymonadida</taxon>
        <taxon>Blattamonas</taxon>
    </lineage>
</organism>
<keyword evidence="2" id="KW-0472">Membrane</keyword>
<evidence type="ECO:0000256" key="2">
    <source>
        <dbReference type="SAM" id="Phobius"/>
    </source>
</evidence>
<proteinExistence type="predicted"/>
<name>A0ABQ9X510_9EUKA</name>
<feature type="transmembrane region" description="Helical" evidence="2">
    <location>
        <begin position="923"/>
        <end position="948"/>
    </location>
</feature>
<protein>
    <submittedName>
        <fullName evidence="3">Uncharacterized protein</fullName>
    </submittedName>
</protein>
<dbReference type="EMBL" id="JARBJD010000249">
    <property type="protein sequence ID" value="KAK2945731.1"/>
    <property type="molecule type" value="Genomic_DNA"/>
</dbReference>
<reference evidence="3 4" key="1">
    <citation type="journal article" date="2022" name="bioRxiv">
        <title>Genomics of Preaxostyla Flagellates Illuminates Evolutionary Transitions and the Path Towards Mitochondrial Loss.</title>
        <authorList>
            <person name="Novak L.V.F."/>
            <person name="Treitli S.C."/>
            <person name="Pyrih J."/>
            <person name="Halakuc P."/>
            <person name="Pipaliya S.V."/>
            <person name="Vacek V."/>
            <person name="Brzon O."/>
            <person name="Soukal P."/>
            <person name="Eme L."/>
            <person name="Dacks J.B."/>
            <person name="Karnkowska A."/>
            <person name="Elias M."/>
            <person name="Hampl V."/>
        </authorList>
    </citation>
    <scope>NUCLEOTIDE SEQUENCE [LARGE SCALE GENOMIC DNA]</scope>
    <source>
        <strain evidence="3">NAU3</strain>
        <tissue evidence="3">Gut</tissue>
    </source>
</reference>
<gene>
    <name evidence="3" type="ORF">BLNAU_19344</name>
</gene>
<keyword evidence="4" id="KW-1185">Reference proteome</keyword>
<accession>A0ABQ9X510</accession>
<sequence length="1017" mass="112761">MTLRQPSQQKQTFLHPSRVPSLANSIQLSSSNSTNLQCTPSAISLSHTSEPSLASSVQHSISIATNLQSTPSEASLSHSSFIHQATLNIITTIHTILSAPSQISSFPQFRLSSTFELDLLRFGQQHFDECSPDLDLTETFSPDLFDEEDDFVLVTTLWRCEAVLTETNSSSCILHQAEFIPKLVSALHSDNSLIRDRSGALFGSLVLLVDCPDPLSPPYSSLRDAFREGTETEQSALLQLWILWMHKESRKTSHDRKMKESDFDFDGFLSVHLSNCRYFIVFLRFVMCLINADLNKTSSWMEMSLDWRINFLLRFHKSNDLMSAIAVPDVCYYACMLSHFHGIPFPTALLDFIENTTDFPEFSVFRGLHPTVFLSHTSLPHSSRRSHVPYDILFERHLRLDSSDLVICRRLVHSIKSKWILNTPLIGIHSLLLRGFHLDFSDDEKRELGASIIMAFHTSQYPRQPGIDIFFALFSDFPPPLVIPSIVMSINTTLKVTSFMTEFLIILQSLLLHTAPFGDCVSLSKILPAIVPLLPFSKIDKNIEISFARTIFVLSWLNLPPHFDLPLLSLNPSHSTHSEILSTFTKNSRQVMFDEKEAGRLRVLFLLTQIIQSLHRENVCACSHIHPFGDASSIRCADQPVLMDSVGLSLAIHHFPTRFVIKVKKKSGEDGECRGGYNSCGSFDVASGVIKYEPSSTANSEIGNAHSDLCSWSTGTIELVNSTAVLKSCSLTNLAQGAIIQRGGNVTLRDVYFLSNGPTNRDFPSARRNVMCSSDGTLFVGGLTGDGRSHEFPGSGISGDGCSVSGTATTMSIPDLDTSQSKITQYMKTRKFELDLIGSGFLPCGLKLEVFTSFEDGNSEESSILVVDTNTASLFTETRIEFIVTPHDVANLSTKSEWKVRLLKGDSLIASQSLVLREAPRSMLWLIPVIVVVVVVIVGVIVALLLIWRCRSKTPAEKNDAKIENADDTTTTKMKDADCDKAETESAVEPAINVSDLPSGSDGEKTKKAESSPERKI</sequence>
<evidence type="ECO:0000313" key="4">
    <source>
        <dbReference type="Proteomes" id="UP001281761"/>
    </source>
</evidence>
<feature type="compositionally biased region" description="Basic and acidic residues" evidence="1">
    <location>
        <begin position="973"/>
        <end position="984"/>
    </location>
</feature>
<evidence type="ECO:0000313" key="3">
    <source>
        <dbReference type="EMBL" id="KAK2945731.1"/>
    </source>
</evidence>
<keyword evidence="2" id="KW-0812">Transmembrane</keyword>
<evidence type="ECO:0000256" key="1">
    <source>
        <dbReference type="SAM" id="MobiDB-lite"/>
    </source>
</evidence>
<dbReference type="Proteomes" id="UP001281761">
    <property type="component" value="Unassembled WGS sequence"/>
</dbReference>
<comment type="caution">
    <text evidence="3">The sequence shown here is derived from an EMBL/GenBank/DDBJ whole genome shotgun (WGS) entry which is preliminary data.</text>
</comment>
<feature type="compositionally biased region" description="Basic and acidic residues" evidence="1">
    <location>
        <begin position="1002"/>
        <end position="1017"/>
    </location>
</feature>